<evidence type="ECO:0000256" key="7">
    <source>
        <dbReference type="SAM" id="Phobius"/>
    </source>
</evidence>
<evidence type="ECO:0000313" key="11">
    <source>
        <dbReference type="Proteomes" id="UP000613580"/>
    </source>
</evidence>
<reference evidence="10" key="1">
    <citation type="submission" date="2020-05" db="EMBL/GenBank/DDBJ databases">
        <title>Mycena genomes resolve the evolution of fungal bioluminescence.</title>
        <authorList>
            <person name="Tsai I.J."/>
        </authorList>
    </citation>
    <scope>NUCLEOTIDE SEQUENCE</scope>
    <source>
        <strain evidence="10">110903Hualien_Pintung</strain>
    </source>
</reference>
<evidence type="ECO:0000256" key="3">
    <source>
        <dbReference type="ARBA" id="ARBA00022692"/>
    </source>
</evidence>
<keyword evidence="3 7" id="KW-0812">Transmembrane</keyword>
<dbReference type="GO" id="GO:0016020">
    <property type="term" value="C:membrane"/>
    <property type="evidence" value="ECO:0007669"/>
    <property type="project" value="UniProtKB-SubCell"/>
</dbReference>
<keyword evidence="6 7" id="KW-0472">Membrane</keyword>
<dbReference type="InterPro" id="IPR015920">
    <property type="entry name" value="Cellobiose_DH-like_cyt"/>
</dbReference>
<evidence type="ECO:0000256" key="4">
    <source>
        <dbReference type="ARBA" id="ARBA00022982"/>
    </source>
</evidence>
<dbReference type="AlphaFoldDB" id="A0A8H6TRS5"/>
<evidence type="ECO:0000259" key="9">
    <source>
        <dbReference type="PROSITE" id="PS50939"/>
    </source>
</evidence>
<keyword evidence="4" id="KW-0249">Electron transport</keyword>
<evidence type="ECO:0000256" key="6">
    <source>
        <dbReference type="ARBA" id="ARBA00023136"/>
    </source>
</evidence>
<feature type="signal peptide" evidence="8">
    <location>
        <begin position="1"/>
        <end position="22"/>
    </location>
</feature>
<proteinExistence type="predicted"/>
<feature type="transmembrane region" description="Helical" evidence="7">
    <location>
        <begin position="304"/>
        <end position="325"/>
    </location>
</feature>
<dbReference type="EMBL" id="JACAZE010000001">
    <property type="protein sequence ID" value="KAF7322808.1"/>
    <property type="molecule type" value="Genomic_DNA"/>
</dbReference>
<comment type="subcellular location">
    <subcellularLocation>
        <location evidence="1">Membrane</location>
    </subcellularLocation>
</comment>
<dbReference type="SMART" id="SM00665">
    <property type="entry name" value="B561"/>
    <property type="match status" value="1"/>
</dbReference>
<gene>
    <name evidence="10" type="ORF">HMN09_00060100</name>
</gene>
<accession>A0A8H6TRS5</accession>
<dbReference type="PROSITE" id="PS50939">
    <property type="entry name" value="CYTOCHROME_B561"/>
    <property type="match status" value="1"/>
</dbReference>
<feature type="transmembrane region" description="Helical" evidence="7">
    <location>
        <begin position="265"/>
        <end position="283"/>
    </location>
</feature>
<dbReference type="Proteomes" id="UP000613580">
    <property type="component" value="Unassembled WGS sequence"/>
</dbReference>
<sequence>MLHFHPALLVVLWLQLTSFVRAITYSTHDSGCNLFFCMDISIGDDDILTYEIKPIFEPFGWVGVGWGRQMKGTPMVVIWDGTDGSRILSQRFGVGHVEPIVDHKPPRVATLVEPSPNTVWETKSSDTSNYSTTAFQIPLNKSEPRPGTMIWAYSLSTPESDPNADLNGHYVAGTFNMRLINPSYVPPGSATAKTILVHGLFLSFGFLVLLPAGALVGRLGRTFTVRWFMIHRALNFYVALPVIALGWVMGPVTVHNANGAHLSDAHKICGVLLLLLYIAQVLLGRYIHAKRAVPGRALHPPNNILHVLLGLCVVALAFFQVNSGLGEWAKSTGRKDVDKWYRDVWLVWVLALPAFYFSGLALLKRQFFLEGLGNGMDEKNYIQLSTTAALDAEQDSEYGELESGMPLLARTGY</sequence>
<evidence type="ECO:0000313" key="10">
    <source>
        <dbReference type="EMBL" id="KAF7322808.1"/>
    </source>
</evidence>
<keyword evidence="2" id="KW-0813">Transport</keyword>
<organism evidence="10 11">
    <name type="scientific">Mycena chlorophos</name>
    <name type="common">Agaric fungus</name>
    <name type="synonym">Agaricus chlorophos</name>
    <dbReference type="NCBI Taxonomy" id="658473"/>
    <lineage>
        <taxon>Eukaryota</taxon>
        <taxon>Fungi</taxon>
        <taxon>Dikarya</taxon>
        <taxon>Basidiomycota</taxon>
        <taxon>Agaricomycotina</taxon>
        <taxon>Agaricomycetes</taxon>
        <taxon>Agaricomycetidae</taxon>
        <taxon>Agaricales</taxon>
        <taxon>Marasmiineae</taxon>
        <taxon>Mycenaceae</taxon>
        <taxon>Mycena</taxon>
    </lineage>
</organism>
<evidence type="ECO:0000256" key="2">
    <source>
        <dbReference type="ARBA" id="ARBA00022448"/>
    </source>
</evidence>
<comment type="caution">
    <text evidence="10">The sequence shown here is derived from an EMBL/GenBank/DDBJ whole genome shotgun (WGS) entry which is preliminary data.</text>
</comment>
<name>A0A8H6TRS5_MYCCL</name>
<feature type="transmembrane region" description="Helical" evidence="7">
    <location>
        <begin position="195"/>
        <end position="216"/>
    </location>
</feature>
<evidence type="ECO:0000256" key="8">
    <source>
        <dbReference type="SAM" id="SignalP"/>
    </source>
</evidence>
<dbReference type="InterPro" id="IPR006593">
    <property type="entry name" value="Cyt_b561/ferric_Rdtase_TM"/>
</dbReference>
<keyword evidence="11" id="KW-1185">Reference proteome</keyword>
<feature type="transmembrane region" description="Helical" evidence="7">
    <location>
        <begin position="345"/>
        <end position="363"/>
    </location>
</feature>
<keyword evidence="5 7" id="KW-1133">Transmembrane helix</keyword>
<dbReference type="Pfam" id="PF03188">
    <property type="entry name" value="Cytochrom_B561"/>
    <property type="match status" value="1"/>
</dbReference>
<dbReference type="OrthoDB" id="19261at2759"/>
<protein>
    <submittedName>
        <fullName evidence="10">Cytochrome b561 domain-containing protein</fullName>
    </submittedName>
</protein>
<evidence type="ECO:0000256" key="1">
    <source>
        <dbReference type="ARBA" id="ARBA00004370"/>
    </source>
</evidence>
<dbReference type="SMART" id="SM00664">
    <property type="entry name" value="DoH"/>
    <property type="match status" value="1"/>
</dbReference>
<evidence type="ECO:0000256" key="5">
    <source>
        <dbReference type="ARBA" id="ARBA00022989"/>
    </source>
</evidence>
<dbReference type="PANTHER" id="PTHR47797">
    <property type="entry name" value="DEHYDROGENASE, PUTATIVE (AFU_ORTHOLOGUE AFUA_8G05805)-RELATED"/>
    <property type="match status" value="1"/>
</dbReference>
<dbReference type="Pfam" id="PF16010">
    <property type="entry name" value="CDH-cyt"/>
    <property type="match status" value="1"/>
</dbReference>
<dbReference type="InterPro" id="IPR005018">
    <property type="entry name" value="DOMON_domain"/>
</dbReference>
<feature type="domain" description="Cytochrome b561" evidence="9">
    <location>
        <begin position="163"/>
        <end position="366"/>
    </location>
</feature>
<keyword evidence="8" id="KW-0732">Signal</keyword>
<dbReference type="CDD" id="cd09630">
    <property type="entry name" value="CDH_like_cytochrome"/>
    <property type="match status" value="1"/>
</dbReference>
<dbReference type="PANTHER" id="PTHR47797:SF3">
    <property type="entry name" value="CYTOCHROME B561 DOMAIN-CONTAINING PROTEIN"/>
    <property type="match status" value="1"/>
</dbReference>
<dbReference type="SUPFAM" id="SSF49344">
    <property type="entry name" value="CBD9-like"/>
    <property type="match status" value="1"/>
</dbReference>
<feature type="transmembrane region" description="Helical" evidence="7">
    <location>
        <begin position="236"/>
        <end position="253"/>
    </location>
</feature>
<dbReference type="Gene3D" id="1.20.120.1770">
    <property type="match status" value="1"/>
</dbReference>
<feature type="chain" id="PRO_5034987004" evidence="8">
    <location>
        <begin position="23"/>
        <end position="413"/>
    </location>
</feature>
<dbReference type="CDD" id="cd08760">
    <property type="entry name" value="Cyt_b561_FRRS1_like"/>
    <property type="match status" value="1"/>
</dbReference>